<evidence type="ECO:0000256" key="5">
    <source>
        <dbReference type="ARBA" id="ARBA00023136"/>
    </source>
</evidence>
<comment type="similarity">
    <text evidence="6">Belongs to the NhaA Na(+)/H(+) (TC 2.A.33) antiporter family.</text>
</comment>
<accession>A0A147GMT4</accession>
<feature type="transmembrane region" description="Helical" evidence="6">
    <location>
        <begin position="120"/>
        <end position="139"/>
    </location>
</feature>
<comment type="function">
    <text evidence="6">Na(+)/H(+) antiporter that extrudes sodium in exchange for external protons.</text>
</comment>
<dbReference type="HAMAP" id="MF_01844">
    <property type="entry name" value="NhaA"/>
    <property type="match status" value="1"/>
</dbReference>
<dbReference type="PATRIC" id="fig|433924.3.peg.1435"/>
<keyword evidence="3 6" id="KW-0812">Transmembrane</keyword>
<dbReference type="GO" id="GO:0006885">
    <property type="term" value="P:regulation of pH"/>
    <property type="evidence" value="ECO:0007669"/>
    <property type="project" value="UniProtKB-UniRule"/>
</dbReference>
<keyword evidence="6" id="KW-0915">Sodium</keyword>
<protein>
    <recommendedName>
        <fullName evidence="6">Na(+)/H(+) antiporter NhaA</fullName>
    </recommendedName>
    <alternativeName>
        <fullName evidence="6">Sodium/proton antiporter NhaA</fullName>
    </alternativeName>
</protein>
<feature type="transmembrane region" description="Helical" evidence="6">
    <location>
        <begin position="356"/>
        <end position="379"/>
    </location>
</feature>
<evidence type="ECO:0000256" key="1">
    <source>
        <dbReference type="ARBA" id="ARBA00004429"/>
    </source>
</evidence>
<dbReference type="AlphaFoldDB" id="A0A147GMT4"/>
<keyword evidence="8" id="KW-1185">Reference proteome</keyword>
<keyword evidence="4 6" id="KW-1133">Transmembrane helix</keyword>
<dbReference type="Gene3D" id="1.20.1530.10">
    <property type="entry name" value="Na+/H+ antiporter like domain"/>
    <property type="match status" value="1"/>
</dbReference>
<comment type="subcellular location">
    <subcellularLocation>
        <location evidence="1">Cell inner membrane</location>
        <topology evidence="1">Multi-pass membrane protein</topology>
    </subcellularLocation>
    <subcellularLocation>
        <location evidence="6">Cell membrane</location>
        <topology evidence="6">Multi-pass membrane protein</topology>
    </subcellularLocation>
</comment>
<dbReference type="RefSeq" id="WP_058644043.1">
    <property type="nucleotide sequence ID" value="NZ_LDSL01000159.1"/>
</dbReference>
<proteinExistence type="inferred from homology"/>
<feature type="transmembrane region" description="Helical" evidence="6">
    <location>
        <begin position="325"/>
        <end position="344"/>
    </location>
</feature>
<comment type="catalytic activity">
    <reaction evidence="6">
        <text>Na(+)(in) + 2 H(+)(out) = Na(+)(out) + 2 H(+)(in)</text>
        <dbReference type="Rhea" id="RHEA:29251"/>
        <dbReference type="ChEBI" id="CHEBI:15378"/>
        <dbReference type="ChEBI" id="CHEBI:29101"/>
    </reaction>
</comment>
<dbReference type="GO" id="GO:0005886">
    <property type="term" value="C:plasma membrane"/>
    <property type="evidence" value="ECO:0007669"/>
    <property type="project" value="UniProtKB-SubCell"/>
</dbReference>
<feature type="transmembrane region" description="Helical" evidence="6">
    <location>
        <begin position="238"/>
        <end position="261"/>
    </location>
</feature>
<gene>
    <name evidence="6" type="primary">nhaA</name>
    <name evidence="7" type="ORF">NS331_21840</name>
</gene>
<keyword evidence="6" id="KW-0813">Transport</keyword>
<dbReference type="NCBIfam" id="TIGR00773">
    <property type="entry name" value="NhaA"/>
    <property type="match status" value="1"/>
</dbReference>
<keyword evidence="5 6" id="KW-0472">Membrane</keyword>
<dbReference type="InterPro" id="IPR023171">
    <property type="entry name" value="Na/H_antiporter_dom_sf"/>
</dbReference>
<organism evidence="7 8">
    <name type="scientific">Pseudacidovorax intermedius</name>
    <dbReference type="NCBI Taxonomy" id="433924"/>
    <lineage>
        <taxon>Bacteria</taxon>
        <taxon>Pseudomonadati</taxon>
        <taxon>Pseudomonadota</taxon>
        <taxon>Betaproteobacteria</taxon>
        <taxon>Burkholderiales</taxon>
        <taxon>Comamonadaceae</taxon>
        <taxon>Pseudacidovorax</taxon>
    </lineage>
</organism>
<evidence type="ECO:0000256" key="6">
    <source>
        <dbReference type="HAMAP-Rule" id="MF_01844"/>
    </source>
</evidence>
<feature type="transmembrane region" description="Helical" evidence="6">
    <location>
        <begin position="433"/>
        <end position="452"/>
    </location>
</feature>
<name>A0A147GMT4_9BURK</name>
<sequence length="470" mass="48392">MVRHAASSHAPHSLHTPSRAQRIAQRAFAAMERFLHVEAFSGLVLLAAAAAALIWANSPWASSYDALWHLPVGLSVGSWSVAPSLHFWINDGLMTLFFLVVGMEIRREIHEGALSSMRQALLPIGAALGGVAVPALVYLAFNHDAVLRSGWAVPTATDIAFAVGVLALLGRGIPGNVRIFLLALAIIDDVIAVLIIALFYSGGLAPAGFAVAALGVLMVLGLQRIGAGSAWAYVLPGAVLWGGILMTGAHPTLAGVVLGLMTPVRPGRLGQPAQALIDEAAARLRSAAADARLGAAPAALLHPRRQLLQAQRELVPPVSRVQMALHPWVAFGVMPIFALANAGVPLAGDGGSAAGAAAWVTAGVALALVAGKPLGIVGVSWLMVRSGLCRLPPGVDWGGIWLVGLLAGIGFTMSIFIAMLAFTDPALLGAAKLGVLGGSVVAAVLGLGWGWVYRARQAAARTDMASAPHA</sequence>
<feature type="transmembrane region" description="Helical" evidence="6">
    <location>
        <begin position="76"/>
        <end position="100"/>
    </location>
</feature>
<dbReference type="EMBL" id="LDSL01000159">
    <property type="protein sequence ID" value="KTT15016.1"/>
    <property type="molecule type" value="Genomic_DNA"/>
</dbReference>
<dbReference type="InterPro" id="IPR004670">
    <property type="entry name" value="NhaA"/>
</dbReference>
<feature type="transmembrane region" description="Helical" evidence="6">
    <location>
        <begin position="151"/>
        <end position="169"/>
    </location>
</feature>
<dbReference type="GO" id="GO:0015385">
    <property type="term" value="F:sodium:proton antiporter activity"/>
    <property type="evidence" value="ECO:0007669"/>
    <property type="project" value="UniProtKB-UniRule"/>
</dbReference>
<feature type="transmembrane region" description="Helical" evidence="6">
    <location>
        <begin position="181"/>
        <end position="201"/>
    </location>
</feature>
<dbReference type="Proteomes" id="UP000072741">
    <property type="component" value="Unassembled WGS sequence"/>
</dbReference>
<dbReference type="Pfam" id="PF06965">
    <property type="entry name" value="Na_H_antiport_1"/>
    <property type="match status" value="1"/>
</dbReference>
<keyword evidence="6" id="KW-0050">Antiport</keyword>
<keyword evidence="2 6" id="KW-1003">Cell membrane</keyword>
<evidence type="ECO:0000313" key="8">
    <source>
        <dbReference type="Proteomes" id="UP000072741"/>
    </source>
</evidence>
<comment type="caution">
    <text evidence="7">The sequence shown here is derived from an EMBL/GenBank/DDBJ whole genome shotgun (WGS) entry which is preliminary data.</text>
</comment>
<evidence type="ECO:0000313" key="7">
    <source>
        <dbReference type="EMBL" id="KTT15016.1"/>
    </source>
</evidence>
<reference evidence="7 8" key="1">
    <citation type="journal article" date="2016" name="Front. Microbiol.">
        <title>Genomic Resource of Rice Seed Associated Bacteria.</title>
        <authorList>
            <person name="Midha S."/>
            <person name="Bansal K."/>
            <person name="Sharma S."/>
            <person name="Kumar N."/>
            <person name="Patil P.P."/>
            <person name="Chaudhry V."/>
            <person name="Patil P.B."/>
        </authorList>
    </citation>
    <scope>NUCLEOTIDE SEQUENCE [LARGE SCALE GENOMIC DNA]</scope>
    <source>
        <strain evidence="7 8">NS331</strain>
    </source>
</reference>
<keyword evidence="6" id="KW-0739">Sodium transport</keyword>
<feature type="transmembrane region" description="Helical" evidence="6">
    <location>
        <begin position="34"/>
        <end position="56"/>
    </location>
</feature>
<feature type="transmembrane region" description="Helical" evidence="6">
    <location>
        <begin position="399"/>
        <end position="421"/>
    </location>
</feature>
<keyword evidence="6" id="KW-0406">Ion transport</keyword>
<evidence type="ECO:0000256" key="2">
    <source>
        <dbReference type="ARBA" id="ARBA00022475"/>
    </source>
</evidence>
<evidence type="ECO:0000256" key="3">
    <source>
        <dbReference type="ARBA" id="ARBA00022692"/>
    </source>
</evidence>
<evidence type="ECO:0000256" key="4">
    <source>
        <dbReference type="ARBA" id="ARBA00022989"/>
    </source>
</evidence>
<dbReference type="PANTHER" id="PTHR30341:SF0">
    <property type="entry name" value="NA(+)_H(+) ANTIPORTER NHAA"/>
    <property type="match status" value="1"/>
</dbReference>
<dbReference type="OrthoDB" id="9808135at2"/>
<dbReference type="PANTHER" id="PTHR30341">
    <property type="entry name" value="SODIUM ION/PROTON ANTIPORTER NHAA-RELATED"/>
    <property type="match status" value="1"/>
</dbReference>